<dbReference type="SUPFAM" id="SSF74653">
    <property type="entry name" value="TolA/TonB C-terminal domain"/>
    <property type="match status" value="1"/>
</dbReference>
<reference evidence="7 8" key="1">
    <citation type="submission" date="2020-04" db="EMBL/GenBank/DDBJ databases">
        <title>Novosphingobium sp. TW-4 isolated from soil.</title>
        <authorList>
            <person name="Dahal R.H."/>
            <person name="Chaudhary D.K."/>
        </authorList>
    </citation>
    <scope>NUCLEOTIDE SEQUENCE [LARGE SCALE GENOMIC DNA]</scope>
    <source>
        <strain evidence="7 8">TW-4</strain>
    </source>
</reference>
<dbReference type="NCBIfam" id="TIGR01352">
    <property type="entry name" value="tonB_Cterm"/>
    <property type="match status" value="1"/>
</dbReference>
<feature type="region of interest" description="Disordered" evidence="5">
    <location>
        <begin position="37"/>
        <end position="128"/>
    </location>
</feature>
<proteinExistence type="predicted"/>
<evidence type="ECO:0000256" key="1">
    <source>
        <dbReference type="ARBA" id="ARBA00004167"/>
    </source>
</evidence>
<evidence type="ECO:0000256" key="2">
    <source>
        <dbReference type="ARBA" id="ARBA00022692"/>
    </source>
</evidence>
<dbReference type="GO" id="GO:0055085">
    <property type="term" value="P:transmembrane transport"/>
    <property type="evidence" value="ECO:0007669"/>
    <property type="project" value="InterPro"/>
</dbReference>
<dbReference type="GO" id="GO:0016020">
    <property type="term" value="C:membrane"/>
    <property type="evidence" value="ECO:0007669"/>
    <property type="project" value="UniProtKB-SubCell"/>
</dbReference>
<organism evidence="7 8">
    <name type="scientific">Novosphingobium olei</name>
    <dbReference type="NCBI Taxonomy" id="2728851"/>
    <lineage>
        <taxon>Bacteria</taxon>
        <taxon>Pseudomonadati</taxon>
        <taxon>Pseudomonadota</taxon>
        <taxon>Alphaproteobacteria</taxon>
        <taxon>Sphingomonadales</taxon>
        <taxon>Sphingomonadaceae</taxon>
        <taxon>Novosphingobium</taxon>
    </lineage>
</organism>
<dbReference type="AlphaFoldDB" id="A0A7Y0BL02"/>
<gene>
    <name evidence="7" type="ORF">HHL27_01235</name>
</gene>
<keyword evidence="2" id="KW-0812">Transmembrane</keyword>
<keyword evidence="3" id="KW-1133">Transmembrane helix</keyword>
<feature type="domain" description="TonB C-terminal" evidence="6">
    <location>
        <begin position="146"/>
        <end position="216"/>
    </location>
</feature>
<evidence type="ECO:0000259" key="6">
    <source>
        <dbReference type="Pfam" id="PF03544"/>
    </source>
</evidence>
<comment type="caution">
    <text evidence="7">The sequence shown here is derived from an EMBL/GenBank/DDBJ whole genome shotgun (WGS) entry which is preliminary data.</text>
</comment>
<feature type="compositionally biased region" description="Gly residues" evidence="5">
    <location>
        <begin position="107"/>
        <end position="128"/>
    </location>
</feature>
<name>A0A7Y0BL02_9SPHN</name>
<evidence type="ECO:0000256" key="5">
    <source>
        <dbReference type="SAM" id="MobiDB-lite"/>
    </source>
</evidence>
<feature type="compositionally biased region" description="Low complexity" evidence="5">
    <location>
        <begin position="69"/>
        <end position="92"/>
    </location>
</feature>
<accession>A0A7Y0BL02</accession>
<dbReference type="Proteomes" id="UP000583556">
    <property type="component" value="Unassembled WGS sequence"/>
</dbReference>
<evidence type="ECO:0000313" key="7">
    <source>
        <dbReference type="EMBL" id="NML92294.1"/>
    </source>
</evidence>
<sequence>MVHFGLALIVLRGLSAAGLLPEPARSVLVATDVALVEPAPSPTPTPSATPVTSRQEQGREGAAARKAKATQVVAPKPRLPVSSPVNAAPAASTGNDTRSGASAAGDATGGGSAGAGTGSGGTGNGAGGRYVATRPVKVAGDITSARDYPREGRDGRIGRSVVILLTVGTDGRVAGCRVYRPSGDPSADAITCKLATDRFRFRPALDQNGVPVEATFGWEQRWFAP</sequence>
<evidence type="ECO:0000256" key="4">
    <source>
        <dbReference type="ARBA" id="ARBA00023136"/>
    </source>
</evidence>
<keyword evidence="8" id="KW-1185">Reference proteome</keyword>
<dbReference type="InterPro" id="IPR037682">
    <property type="entry name" value="TonB_C"/>
</dbReference>
<comment type="subcellular location">
    <subcellularLocation>
        <location evidence="1">Membrane</location>
        <topology evidence="1">Single-pass membrane protein</topology>
    </subcellularLocation>
</comment>
<dbReference type="EMBL" id="JABBGM010000001">
    <property type="protein sequence ID" value="NML92294.1"/>
    <property type="molecule type" value="Genomic_DNA"/>
</dbReference>
<dbReference type="InterPro" id="IPR006260">
    <property type="entry name" value="TonB/TolA_C"/>
</dbReference>
<evidence type="ECO:0000256" key="3">
    <source>
        <dbReference type="ARBA" id="ARBA00022989"/>
    </source>
</evidence>
<protein>
    <submittedName>
        <fullName evidence="7">TonB family protein</fullName>
    </submittedName>
</protein>
<dbReference type="Pfam" id="PF03544">
    <property type="entry name" value="TonB_C"/>
    <property type="match status" value="1"/>
</dbReference>
<evidence type="ECO:0000313" key="8">
    <source>
        <dbReference type="Proteomes" id="UP000583556"/>
    </source>
</evidence>
<keyword evidence="4" id="KW-0472">Membrane</keyword>
<dbReference type="Gene3D" id="3.30.1150.10">
    <property type="match status" value="1"/>
</dbReference>